<reference evidence="2 3" key="1">
    <citation type="journal article" date="2014" name="Antonie Van Leeuwenhoek">
        <title>Hyphomonas beringensis sp. nov. and Hyphomonas chukchiensis sp. nov., isolated from surface seawater of the Bering Sea and Chukchi Sea.</title>
        <authorList>
            <person name="Li C."/>
            <person name="Lai Q."/>
            <person name="Li G."/>
            <person name="Dong C."/>
            <person name="Wang J."/>
            <person name="Liao Y."/>
            <person name="Shao Z."/>
        </authorList>
    </citation>
    <scope>NUCLEOTIDE SEQUENCE [LARGE SCALE GENOMIC DNA]</scope>
    <source>
        <strain evidence="2 3">SCH89</strain>
    </source>
</reference>
<evidence type="ECO:0000313" key="2">
    <source>
        <dbReference type="EMBL" id="KDA02821.1"/>
    </source>
</evidence>
<dbReference type="STRING" id="1280953.HOC_08994"/>
<dbReference type="RefSeq" id="WP_035537688.1">
    <property type="nucleotide sequence ID" value="NZ_ARYL01000011.1"/>
</dbReference>
<sequence length="96" mass="10223">MAIFAFALAAQMRMIISVALRRALADKFGGLPTDAAYRLAVVEAASPAQASEAAIHLAKTYPNPLSHLRLARRASLIAPVLILLILIMGRFALGVI</sequence>
<keyword evidence="1" id="KW-1133">Transmembrane helix</keyword>
<dbReference type="OrthoDB" id="7619872at2"/>
<evidence type="ECO:0000313" key="3">
    <source>
        <dbReference type="Proteomes" id="UP000024942"/>
    </source>
</evidence>
<comment type="caution">
    <text evidence="2">The sequence shown here is derived from an EMBL/GenBank/DDBJ whole genome shotgun (WGS) entry which is preliminary data.</text>
</comment>
<keyword evidence="1" id="KW-0472">Membrane</keyword>
<proteinExistence type="predicted"/>
<dbReference type="eggNOG" id="ENOG5031AG4">
    <property type="taxonomic scope" value="Bacteria"/>
</dbReference>
<keyword evidence="3" id="KW-1185">Reference proteome</keyword>
<dbReference type="PATRIC" id="fig|1280953.3.peg.1817"/>
<name>A0A059G7N1_9PROT</name>
<dbReference type="AlphaFoldDB" id="A0A059G7N1"/>
<organism evidence="2 3">
    <name type="scientific">Hyphomonas oceanitis SCH89</name>
    <dbReference type="NCBI Taxonomy" id="1280953"/>
    <lineage>
        <taxon>Bacteria</taxon>
        <taxon>Pseudomonadati</taxon>
        <taxon>Pseudomonadota</taxon>
        <taxon>Alphaproteobacteria</taxon>
        <taxon>Hyphomonadales</taxon>
        <taxon>Hyphomonadaceae</taxon>
        <taxon>Hyphomonas</taxon>
    </lineage>
</organism>
<protein>
    <submittedName>
        <fullName evidence="2">Uncharacterized protein</fullName>
    </submittedName>
</protein>
<keyword evidence="1" id="KW-0812">Transmembrane</keyword>
<feature type="transmembrane region" description="Helical" evidence="1">
    <location>
        <begin position="74"/>
        <end position="93"/>
    </location>
</feature>
<accession>A0A059G7N1</accession>
<evidence type="ECO:0000256" key="1">
    <source>
        <dbReference type="SAM" id="Phobius"/>
    </source>
</evidence>
<dbReference type="EMBL" id="ARYL01000011">
    <property type="protein sequence ID" value="KDA02821.1"/>
    <property type="molecule type" value="Genomic_DNA"/>
</dbReference>
<dbReference type="Proteomes" id="UP000024942">
    <property type="component" value="Unassembled WGS sequence"/>
</dbReference>
<gene>
    <name evidence="2" type="ORF">HOC_08994</name>
</gene>